<keyword evidence="3" id="KW-1185">Reference proteome</keyword>
<protein>
    <recommendedName>
        <fullName evidence="4">DUF4219 domain-containing protein</fullName>
    </recommendedName>
</protein>
<dbReference type="OrthoDB" id="2517484at2759"/>
<evidence type="ECO:0000313" key="3">
    <source>
        <dbReference type="Proteomes" id="UP000005240"/>
    </source>
</evidence>
<reference evidence="2" key="4">
    <citation type="submission" date="2025-05" db="UniProtKB">
        <authorList>
            <consortium name="EnsemblFungi"/>
        </authorList>
    </citation>
    <scope>IDENTIFICATION</scope>
    <source>
        <strain evidence="2">isolate 1-1 / race 1 (BBBD)</strain>
    </source>
</reference>
<evidence type="ECO:0008006" key="4">
    <source>
        <dbReference type="Google" id="ProtNLM"/>
    </source>
</evidence>
<reference evidence="1" key="1">
    <citation type="submission" date="2009-11" db="EMBL/GenBank/DDBJ databases">
        <authorList>
            <consortium name="The Broad Institute Genome Sequencing Platform"/>
            <person name="Ward D."/>
            <person name="Feldgarden M."/>
            <person name="Earl A."/>
            <person name="Young S.K."/>
            <person name="Zeng Q."/>
            <person name="Koehrsen M."/>
            <person name="Alvarado L."/>
            <person name="Berlin A."/>
            <person name="Bochicchio J."/>
            <person name="Borenstein D."/>
            <person name="Chapman S.B."/>
            <person name="Chen Z."/>
            <person name="Engels R."/>
            <person name="Freedman E."/>
            <person name="Gellesch M."/>
            <person name="Goldberg J."/>
            <person name="Griggs A."/>
            <person name="Gujja S."/>
            <person name="Heilman E."/>
            <person name="Heiman D."/>
            <person name="Hepburn T."/>
            <person name="Howarth C."/>
            <person name="Jen D."/>
            <person name="Larson L."/>
            <person name="Lewis B."/>
            <person name="Mehta T."/>
            <person name="Park D."/>
            <person name="Pearson M."/>
            <person name="Roberts A."/>
            <person name="Saif S."/>
            <person name="Shea T."/>
            <person name="Shenoy N."/>
            <person name="Sisk P."/>
            <person name="Stolte C."/>
            <person name="Sykes S."/>
            <person name="Thomson T."/>
            <person name="Walk T."/>
            <person name="White J."/>
            <person name="Yandava C."/>
            <person name="Izard J."/>
            <person name="Baranova O.V."/>
            <person name="Blanton J.M."/>
            <person name="Tanner A.C."/>
            <person name="Dewhirst F.E."/>
            <person name="Haas B."/>
            <person name="Nusbaum C."/>
            <person name="Birren B."/>
        </authorList>
    </citation>
    <scope>NUCLEOTIDE SEQUENCE [LARGE SCALE GENOMIC DNA]</scope>
    <source>
        <strain evidence="1">1-1 BBBD Race 1</strain>
    </source>
</reference>
<evidence type="ECO:0000313" key="1">
    <source>
        <dbReference type="EMBL" id="OAV85237.1"/>
    </source>
</evidence>
<dbReference type="Proteomes" id="UP000005240">
    <property type="component" value="Unassembled WGS sequence"/>
</dbReference>
<name>A0A180FXT6_PUCT1</name>
<dbReference type="AlphaFoldDB" id="A0A180FXT6"/>
<reference evidence="2 3" key="3">
    <citation type="journal article" date="2017" name="G3 (Bethesda)">
        <title>Comparative analysis highlights variable genome content of wheat rusts and divergence of the mating loci.</title>
        <authorList>
            <person name="Cuomo C.A."/>
            <person name="Bakkeren G."/>
            <person name="Khalil H.B."/>
            <person name="Panwar V."/>
            <person name="Joly D."/>
            <person name="Linning R."/>
            <person name="Sakthikumar S."/>
            <person name="Song X."/>
            <person name="Adiconis X."/>
            <person name="Fan L."/>
            <person name="Goldberg J.M."/>
            <person name="Levin J.Z."/>
            <person name="Young S."/>
            <person name="Zeng Q."/>
            <person name="Anikster Y."/>
            <person name="Bruce M."/>
            <person name="Wang M."/>
            <person name="Yin C."/>
            <person name="McCallum B."/>
            <person name="Szabo L.J."/>
            <person name="Hulbert S."/>
            <person name="Chen X."/>
            <person name="Fellers J.P."/>
        </authorList>
    </citation>
    <scope>NUCLEOTIDE SEQUENCE</scope>
    <source>
        <strain evidence="2">isolate 1-1 / race 1 (BBBD)</strain>
        <strain evidence="3">Isolate 1-1 / race 1 (BBBD)</strain>
    </source>
</reference>
<dbReference type="STRING" id="630390.A0A180FXT6"/>
<feature type="non-terminal residue" evidence="1">
    <location>
        <position position="153"/>
    </location>
</feature>
<organism evidence="1">
    <name type="scientific">Puccinia triticina (isolate 1-1 / race 1 (BBBD))</name>
    <name type="common">Brown leaf rust fungus</name>
    <dbReference type="NCBI Taxonomy" id="630390"/>
    <lineage>
        <taxon>Eukaryota</taxon>
        <taxon>Fungi</taxon>
        <taxon>Dikarya</taxon>
        <taxon>Basidiomycota</taxon>
        <taxon>Pucciniomycotina</taxon>
        <taxon>Pucciniomycetes</taxon>
        <taxon>Pucciniales</taxon>
        <taxon>Pucciniaceae</taxon>
        <taxon>Puccinia</taxon>
    </lineage>
</organism>
<dbReference type="VEuPathDB" id="FungiDB:PTTG_30674"/>
<evidence type="ECO:0000313" key="2">
    <source>
        <dbReference type="EnsemblFungi" id="PTTG_30674-t43_1-p1"/>
    </source>
</evidence>
<accession>A0A180FXT6</accession>
<gene>
    <name evidence="1" type="ORF">PTTG_30674</name>
</gene>
<sequence>MASRIASKEELACLPTLEGDINYPLWSLCMRNFMKNKDLWTTITVAPVANPARAVKKQLNDSASVIAMKLSNRLFVDIVTEENKDSGYLLWTKISKRFARYTTICFNQCSADWQNVKYQGHMLNFLDKVQRCLTNFASIGHPMQSRDICGYII</sequence>
<reference evidence="1" key="2">
    <citation type="submission" date="2016-05" db="EMBL/GenBank/DDBJ databases">
        <title>Comparative analysis highlights variable genome content of wheat rusts and divergence of the mating loci.</title>
        <authorList>
            <person name="Cuomo C.A."/>
            <person name="Bakkeren G."/>
            <person name="Szabo L."/>
            <person name="Khalil H."/>
            <person name="Joly D."/>
            <person name="Goldberg J."/>
            <person name="Young S."/>
            <person name="Zeng Q."/>
            <person name="Fellers J."/>
        </authorList>
    </citation>
    <scope>NUCLEOTIDE SEQUENCE [LARGE SCALE GENOMIC DNA]</scope>
    <source>
        <strain evidence="1">1-1 BBBD Race 1</strain>
    </source>
</reference>
<proteinExistence type="predicted"/>
<dbReference type="EnsemblFungi" id="PTTG_30674-t43_1">
    <property type="protein sequence ID" value="PTTG_30674-t43_1-p1"/>
    <property type="gene ID" value="PTTG_30674"/>
</dbReference>
<dbReference type="EMBL" id="ADAS02005742">
    <property type="protein sequence ID" value="OAV85237.1"/>
    <property type="molecule type" value="Genomic_DNA"/>
</dbReference>